<dbReference type="Gene3D" id="1.10.8.870">
    <property type="entry name" value="Alpha-glycerophosphate oxidase, cap domain"/>
    <property type="match status" value="1"/>
</dbReference>
<feature type="domain" description="FAD dependent oxidoreductase" evidence="7">
    <location>
        <begin position="17"/>
        <end position="339"/>
    </location>
</feature>
<dbReference type="InterPro" id="IPR036188">
    <property type="entry name" value="FAD/NAD-bd_sf"/>
</dbReference>
<proteinExistence type="inferred from homology"/>
<reference evidence="9 10" key="1">
    <citation type="submission" date="2013-04" db="EMBL/GenBank/DDBJ databases">
        <title>Oceanococcus atlanticus 22II-S10r2 Genome Sequencing.</title>
        <authorList>
            <person name="Lai Q."/>
            <person name="Li G."/>
            <person name="Shao Z."/>
        </authorList>
    </citation>
    <scope>NUCLEOTIDE SEQUENCE [LARGE SCALE GENOMIC DNA]</scope>
    <source>
        <strain evidence="9 10">22II-S10r2</strain>
    </source>
</reference>
<evidence type="ECO:0000259" key="8">
    <source>
        <dbReference type="Pfam" id="PF16901"/>
    </source>
</evidence>
<gene>
    <name evidence="9" type="ORF">ATO7_12833</name>
</gene>
<keyword evidence="5" id="KW-0560">Oxidoreductase</keyword>
<keyword evidence="6" id="KW-1133">Transmembrane helix</keyword>
<comment type="similarity">
    <text evidence="2">Belongs to the FAD-dependent glycerol-3-phosphate dehydrogenase family.</text>
</comment>
<dbReference type="AlphaFoldDB" id="A0A1Y1SC42"/>
<protein>
    <submittedName>
        <fullName evidence="9">Glycerol-3-phosphate dehydrogenase</fullName>
    </submittedName>
</protein>
<keyword evidence="4" id="KW-0274">FAD</keyword>
<evidence type="ECO:0000313" key="10">
    <source>
        <dbReference type="Proteomes" id="UP000192342"/>
    </source>
</evidence>
<dbReference type="RefSeq" id="WP_083562336.1">
    <property type="nucleotide sequence ID" value="NZ_AQQV01000003.1"/>
</dbReference>
<evidence type="ECO:0000256" key="5">
    <source>
        <dbReference type="ARBA" id="ARBA00023002"/>
    </source>
</evidence>
<comment type="caution">
    <text evidence="9">The sequence shown here is derived from an EMBL/GenBank/DDBJ whole genome shotgun (WGS) entry which is preliminary data.</text>
</comment>
<dbReference type="EMBL" id="AQQV01000003">
    <property type="protein sequence ID" value="ORE86182.1"/>
    <property type="molecule type" value="Genomic_DNA"/>
</dbReference>
<dbReference type="InterPro" id="IPR000447">
    <property type="entry name" value="G3P_DH_FAD-dep"/>
</dbReference>
<dbReference type="STRING" id="1317117.ATO7_12833"/>
<dbReference type="InterPro" id="IPR031656">
    <property type="entry name" value="DAO_C"/>
</dbReference>
<evidence type="ECO:0000256" key="3">
    <source>
        <dbReference type="ARBA" id="ARBA00022630"/>
    </source>
</evidence>
<evidence type="ECO:0000256" key="6">
    <source>
        <dbReference type="SAM" id="Phobius"/>
    </source>
</evidence>
<dbReference type="PANTHER" id="PTHR11985">
    <property type="entry name" value="GLYCEROL-3-PHOSPHATE DEHYDROGENASE"/>
    <property type="match status" value="1"/>
</dbReference>
<dbReference type="SUPFAM" id="SSF51905">
    <property type="entry name" value="FAD/NAD(P)-binding domain"/>
    <property type="match status" value="1"/>
</dbReference>
<evidence type="ECO:0000256" key="4">
    <source>
        <dbReference type="ARBA" id="ARBA00022827"/>
    </source>
</evidence>
<keyword evidence="6" id="KW-0812">Transmembrane</keyword>
<dbReference type="InterPro" id="IPR038299">
    <property type="entry name" value="DAO_C_sf"/>
</dbReference>
<comment type="cofactor">
    <cofactor evidence="1">
        <name>FAD</name>
        <dbReference type="ChEBI" id="CHEBI:57692"/>
    </cofactor>
</comment>
<dbReference type="Pfam" id="PF16901">
    <property type="entry name" value="DAO_C"/>
    <property type="match status" value="1"/>
</dbReference>
<dbReference type="Pfam" id="PF01266">
    <property type="entry name" value="DAO"/>
    <property type="match status" value="1"/>
</dbReference>
<feature type="transmembrane region" description="Helical" evidence="6">
    <location>
        <begin position="107"/>
        <end position="124"/>
    </location>
</feature>
<dbReference type="Proteomes" id="UP000192342">
    <property type="component" value="Unassembled WGS sequence"/>
</dbReference>
<accession>A0A1Y1SC42</accession>
<organism evidence="9 10">
    <name type="scientific">Oceanococcus atlanticus</name>
    <dbReference type="NCBI Taxonomy" id="1317117"/>
    <lineage>
        <taxon>Bacteria</taxon>
        <taxon>Pseudomonadati</taxon>
        <taxon>Pseudomonadota</taxon>
        <taxon>Gammaproteobacteria</taxon>
        <taxon>Chromatiales</taxon>
        <taxon>Oceanococcaceae</taxon>
        <taxon>Oceanococcus</taxon>
    </lineage>
</organism>
<dbReference type="GO" id="GO:0004368">
    <property type="term" value="F:glycerol-3-phosphate dehydrogenase (quinone) activity"/>
    <property type="evidence" value="ECO:0007669"/>
    <property type="project" value="InterPro"/>
</dbReference>
<dbReference type="Gene3D" id="3.50.50.60">
    <property type="entry name" value="FAD/NAD(P)-binding domain"/>
    <property type="match status" value="1"/>
</dbReference>
<dbReference type="OrthoDB" id="9766796at2"/>
<sequence length="536" mass="60375">MKYRASNLQRLRNRSFDVLIVGGGINGAVAAAALSARGASVALIDRGDFAGGTSQHSSNLAWGGIKYMETWEFPLVRALCMSRNRLIRSYPSTVQEMRFYTTIERGFRWHPFMLYMGTWLYWLIGNGFTRMPRLLGPKRIAAEEPKVDTSNAVGGFEYSDAYLHDNDARFVFNFVRSALSRGCIATNYVSFSGATRQDGHWQARAHDEISGEDFAISAKVLINAAGPWVDQLNGVTGQTTEHRHVLSKGIHLIVDRISPHRRVLTFFADDGRLFFAIPMGNRTCIGTTDTKVDSANVRVTDEDRDFVLDNINKRLQLDRPLTPDDVIATRCGVRPLVVKGGDQNFDDFLQLSRKHAVDVDGERGHISIFGGKLTDCINVGEEICEEVQALGVALSHADFRWYGEPPDEVRDEFFHQAELMNLDSLTAAESSEPLSTRLWRRYGAHAIGLLENIREDPREAEVLIKGTEYIRCELRQAARREMIVKLEDFLRRRSKIALVERPEVIRNAPGLIEACEILFKDQAQARIDEYFAQDAG</sequence>
<keyword evidence="3" id="KW-0285">Flavoprotein</keyword>
<dbReference type="InterPro" id="IPR006076">
    <property type="entry name" value="FAD-dep_OxRdtase"/>
</dbReference>
<dbReference type="GO" id="GO:0046168">
    <property type="term" value="P:glycerol-3-phosphate catabolic process"/>
    <property type="evidence" value="ECO:0007669"/>
    <property type="project" value="TreeGrafter"/>
</dbReference>
<dbReference type="PANTHER" id="PTHR11985:SF15">
    <property type="entry name" value="GLYCEROL-3-PHOSPHATE DEHYDROGENASE, MITOCHONDRIAL"/>
    <property type="match status" value="1"/>
</dbReference>
<dbReference type="Gene3D" id="3.30.9.10">
    <property type="entry name" value="D-Amino Acid Oxidase, subunit A, domain 2"/>
    <property type="match status" value="1"/>
</dbReference>
<dbReference type="PRINTS" id="PR01001">
    <property type="entry name" value="FADG3PDH"/>
</dbReference>
<feature type="domain" description="Alpha-glycerophosphate oxidase C-terminal" evidence="8">
    <location>
        <begin position="431"/>
        <end position="514"/>
    </location>
</feature>
<evidence type="ECO:0000256" key="2">
    <source>
        <dbReference type="ARBA" id="ARBA00007330"/>
    </source>
</evidence>
<keyword evidence="6" id="KW-0472">Membrane</keyword>
<evidence type="ECO:0000259" key="7">
    <source>
        <dbReference type="Pfam" id="PF01266"/>
    </source>
</evidence>
<name>A0A1Y1SC42_9GAMM</name>
<evidence type="ECO:0000256" key="1">
    <source>
        <dbReference type="ARBA" id="ARBA00001974"/>
    </source>
</evidence>
<keyword evidence="10" id="KW-1185">Reference proteome</keyword>
<evidence type="ECO:0000313" key="9">
    <source>
        <dbReference type="EMBL" id="ORE86182.1"/>
    </source>
</evidence>